<reference evidence="1" key="1">
    <citation type="submission" date="2014-09" db="EMBL/GenBank/DDBJ databases">
        <authorList>
            <person name="Magalhaes I.L.F."/>
            <person name="Oliveira U."/>
            <person name="Santos F.R."/>
            <person name="Vidigal T.H.D.A."/>
            <person name="Brescovit A.D."/>
            <person name="Santos A.J."/>
        </authorList>
    </citation>
    <scope>NUCLEOTIDE SEQUENCE</scope>
    <source>
        <tissue evidence="1">Shoot tissue taken approximately 20 cm above the soil surface</tissue>
    </source>
</reference>
<name>A0A0A9BIW5_ARUDO</name>
<accession>A0A0A9BIW5</accession>
<proteinExistence type="predicted"/>
<sequence>MRFHIQWRSLPGCLSYQQHAVFGIVLSVKLWMCLHS</sequence>
<protein>
    <submittedName>
        <fullName evidence="1">Uncharacterized protein</fullName>
    </submittedName>
</protein>
<organism evidence="1">
    <name type="scientific">Arundo donax</name>
    <name type="common">Giant reed</name>
    <name type="synonym">Donax arundinaceus</name>
    <dbReference type="NCBI Taxonomy" id="35708"/>
    <lineage>
        <taxon>Eukaryota</taxon>
        <taxon>Viridiplantae</taxon>
        <taxon>Streptophyta</taxon>
        <taxon>Embryophyta</taxon>
        <taxon>Tracheophyta</taxon>
        <taxon>Spermatophyta</taxon>
        <taxon>Magnoliopsida</taxon>
        <taxon>Liliopsida</taxon>
        <taxon>Poales</taxon>
        <taxon>Poaceae</taxon>
        <taxon>PACMAD clade</taxon>
        <taxon>Arundinoideae</taxon>
        <taxon>Arundineae</taxon>
        <taxon>Arundo</taxon>
    </lineage>
</organism>
<evidence type="ECO:0000313" key="1">
    <source>
        <dbReference type="EMBL" id="JAD59227.1"/>
    </source>
</evidence>
<dbReference type="AlphaFoldDB" id="A0A0A9BIW5"/>
<dbReference type="EMBL" id="GBRH01238668">
    <property type="protein sequence ID" value="JAD59227.1"/>
    <property type="molecule type" value="Transcribed_RNA"/>
</dbReference>
<reference evidence="1" key="2">
    <citation type="journal article" date="2015" name="Data Brief">
        <title>Shoot transcriptome of the giant reed, Arundo donax.</title>
        <authorList>
            <person name="Barrero R.A."/>
            <person name="Guerrero F.D."/>
            <person name="Moolhuijzen P."/>
            <person name="Goolsby J.A."/>
            <person name="Tidwell J."/>
            <person name="Bellgard S.E."/>
            <person name="Bellgard M.I."/>
        </authorList>
    </citation>
    <scope>NUCLEOTIDE SEQUENCE</scope>
    <source>
        <tissue evidence="1">Shoot tissue taken approximately 20 cm above the soil surface</tissue>
    </source>
</reference>